<keyword evidence="9 10" id="KW-0739">Sodium transport</keyword>
<comment type="subcellular location">
    <subcellularLocation>
        <location evidence="1 10">Cell membrane</location>
        <topology evidence="1 10">Multi-pass membrane protein</topology>
    </subcellularLocation>
</comment>
<keyword evidence="13" id="KW-1185">Reference proteome</keyword>
<dbReference type="Pfam" id="PF00999">
    <property type="entry name" value="Na_H_Exchanger"/>
    <property type="match status" value="1"/>
</dbReference>
<proteinExistence type="inferred from homology"/>
<feature type="transmembrane region" description="Helical" evidence="10">
    <location>
        <begin position="178"/>
        <end position="200"/>
    </location>
</feature>
<keyword evidence="5 10" id="KW-1133">Transmembrane helix</keyword>
<feature type="transmembrane region" description="Helical" evidence="10">
    <location>
        <begin position="297"/>
        <end position="321"/>
    </location>
</feature>
<dbReference type="PANTHER" id="PTHR10110:SF86">
    <property type="entry name" value="SODIUM_HYDROGEN EXCHANGER 7"/>
    <property type="match status" value="1"/>
</dbReference>
<comment type="caution">
    <text evidence="12">The sequence shown here is derived from an EMBL/GenBank/DDBJ whole genome shotgun (WGS) entry which is preliminary data.</text>
</comment>
<feature type="transmembrane region" description="Helical" evidence="10">
    <location>
        <begin position="153"/>
        <end position="171"/>
    </location>
</feature>
<keyword evidence="7 10" id="KW-0406">Ion transport</keyword>
<keyword evidence="10" id="KW-0050">Antiport</keyword>
<dbReference type="PANTHER" id="PTHR10110">
    <property type="entry name" value="SODIUM/HYDROGEN EXCHANGER"/>
    <property type="match status" value="1"/>
</dbReference>
<feature type="transmembrane region" description="Helical" evidence="10">
    <location>
        <begin position="264"/>
        <end position="285"/>
    </location>
</feature>
<evidence type="ECO:0000313" key="12">
    <source>
        <dbReference type="EMBL" id="NHC13990.1"/>
    </source>
</evidence>
<keyword evidence="3 10" id="KW-1003">Cell membrane</keyword>
<gene>
    <name evidence="12" type="ORF">G9H71_09375</name>
</gene>
<dbReference type="InterPro" id="IPR006153">
    <property type="entry name" value="Cation/H_exchanger_TM"/>
</dbReference>
<feature type="transmembrane region" description="Helical" evidence="10">
    <location>
        <begin position="220"/>
        <end position="244"/>
    </location>
</feature>
<dbReference type="RefSeq" id="WP_166281028.1">
    <property type="nucleotide sequence ID" value="NZ_JAANNP010000003.1"/>
</dbReference>
<evidence type="ECO:0000256" key="5">
    <source>
        <dbReference type="ARBA" id="ARBA00022989"/>
    </source>
</evidence>
<feature type="transmembrane region" description="Helical" evidence="10">
    <location>
        <begin position="83"/>
        <end position="105"/>
    </location>
</feature>
<sequence>MSTFELCAVLVAGIVVLTPLSRRLGVPQPVVITVFGVLLALVPGVPELHVPPEHILPVVLPPLLFAATLRTSPREFRESALPVALLAVGLTIVTAAVVAVAVHAVGLPWPAAFVLGAIVSPPDPVAATSVARGLGLPARLVTILEGEGLFNDATALVLFQVALSAALAGALSPEDAAVELVVGILGGAAIGLAGGYGARLALARLHDATTETTVSLVLPYAAYLLAEQVGGSGVLAVLGAGLYLRTGAAHRALTSRGWLDGRAVWRFADFALTSLAFSFVGLELTDVLGRADLTRESWMVLISALAAVVLTRAAWVFPASAVLRRRSREDGVGVYGGRETAVVAWSGMRGVVTVATALALPTTTDDGGPFPRHDDIVLTALGVVLVTLLLQGLTLAPLVRALHVGGAGDGHVALLTLRRRAAEAAQERLHGLREAGVDPEAVDVVAARYEAMLRAARSLHDAGQDERRQEEIAHVLEQAIDAEREALLEARRNGSAGAEVVDEVLAEVEARSLRQAESL</sequence>
<evidence type="ECO:0000256" key="10">
    <source>
        <dbReference type="RuleBase" id="RU366002"/>
    </source>
</evidence>
<evidence type="ECO:0000256" key="9">
    <source>
        <dbReference type="ARBA" id="ARBA00023201"/>
    </source>
</evidence>
<keyword evidence="6 10" id="KW-0915">Sodium</keyword>
<keyword evidence="4 10" id="KW-0812">Transmembrane</keyword>
<comment type="function">
    <text evidence="10">Na(+)/H(+) antiporter that extrudes sodium in exchange for external protons.</text>
</comment>
<evidence type="ECO:0000256" key="6">
    <source>
        <dbReference type="ARBA" id="ARBA00023053"/>
    </source>
</evidence>
<evidence type="ECO:0000256" key="2">
    <source>
        <dbReference type="ARBA" id="ARBA00022448"/>
    </source>
</evidence>
<evidence type="ECO:0000313" key="13">
    <source>
        <dbReference type="Proteomes" id="UP000800981"/>
    </source>
</evidence>
<evidence type="ECO:0000256" key="1">
    <source>
        <dbReference type="ARBA" id="ARBA00004651"/>
    </source>
</evidence>
<evidence type="ECO:0000259" key="11">
    <source>
        <dbReference type="Pfam" id="PF00999"/>
    </source>
</evidence>
<evidence type="ECO:0000256" key="3">
    <source>
        <dbReference type="ARBA" id="ARBA00022475"/>
    </source>
</evidence>
<comment type="caution">
    <text evidence="10">Lacks conserved residue(s) required for the propagation of feature annotation.</text>
</comment>
<protein>
    <submittedName>
        <fullName evidence="12">Na+/H+ antiporter</fullName>
    </submittedName>
</protein>
<dbReference type="InterPro" id="IPR018422">
    <property type="entry name" value="Cation/H_exchanger_CPA1"/>
</dbReference>
<keyword evidence="2 10" id="KW-0813">Transport</keyword>
<reference evidence="12 13" key="1">
    <citation type="submission" date="2020-03" db="EMBL/GenBank/DDBJ databases">
        <title>Two novel Motilibacter sp.</title>
        <authorList>
            <person name="Liu S."/>
        </authorList>
    </citation>
    <scope>NUCLEOTIDE SEQUENCE [LARGE SCALE GENOMIC DNA]</scope>
    <source>
        <strain evidence="12 13">E257</strain>
    </source>
</reference>
<evidence type="ECO:0000256" key="8">
    <source>
        <dbReference type="ARBA" id="ARBA00023136"/>
    </source>
</evidence>
<evidence type="ECO:0000256" key="4">
    <source>
        <dbReference type="ARBA" id="ARBA00022692"/>
    </source>
</evidence>
<dbReference type="NCBIfam" id="TIGR00831">
    <property type="entry name" value="a_cpa1"/>
    <property type="match status" value="1"/>
</dbReference>
<feature type="transmembrane region" description="Helical" evidence="10">
    <location>
        <begin position="376"/>
        <end position="396"/>
    </location>
</feature>
<feature type="domain" description="Cation/H+ exchanger transmembrane" evidence="11">
    <location>
        <begin position="15"/>
        <end position="400"/>
    </location>
</feature>
<keyword evidence="8 10" id="KW-0472">Membrane</keyword>
<dbReference type="InterPro" id="IPR004705">
    <property type="entry name" value="Cation/H_exchanger_CPA1_bac"/>
</dbReference>
<feature type="transmembrane region" description="Helical" evidence="10">
    <location>
        <begin position="342"/>
        <end position="364"/>
    </location>
</feature>
<evidence type="ECO:0000256" key="7">
    <source>
        <dbReference type="ARBA" id="ARBA00023065"/>
    </source>
</evidence>
<dbReference type="EMBL" id="JAANNP010000003">
    <property type="protein sequence ID" value="NHC13990.1"/>
    <property type="molecule type" value="Genomic_DNA"/>
</dbReference>
<dbReference type="Gene3D" id="6.10.140.1330">
    <property type="match status" value="1"/>
</dbReference>
<accession>A0ABX0GTX7</accession>
<dbReference type="Proteomes" id="UP000800981">
    <property type="component" value="Unassembled WGS sequence"/>
</dbReference>
<comment type="similarity">
    <text evidence="10">Belongs to the monovalent cation:proton antiporter 1 (CPA1) transporter (TC 2.A.36) family.</text>
</comment>
<name>A0ABX0GTX7_9ACTN</name>
<organism evidence="12 13">
    <name type="scientific">Motilibacter deserti</name>
    <dbReference type="NCBI Taxonomy" id="2714956"/>
    <lineage>
        <taxon>Bacteria</taxon>
        <taxon>Bacillati</taxon>
        <taxon>Actinomycetota</taxon>
        <taxon>Actinomycetes</taxon>
        <taxon>Motilibacterales</taxon>
        <taxon>Motilibacteraceae</taxon>
        <taxon>Motilibacter</taxon>
    </lineage>
</organism>